<reference evidence="2" key="2">
    <citation type="submission" date="2014-03" db="EMBL/GenBank/DDBJ databases">
        <authorList>
            <person name="Genoscope - CEA"/>
        </authorList>
    </citation>
    <scope>NUCLEOTIDE SEQUENCE</scope>
</reference>
<evidence type="ECO:0000313" key="3">
    <source>
        <dbReference type="Proteomes" id="UP000193380"/>
    </source>
</evidence>
<dbReference type="PaxDb" id="8022-A0A060X5Y8"/>
<dbReference type="EMBL" id="FR905006">
    <property type="protein sequence ID" value="CDQ74876.1"/>
    <property type="molecule type" value="Genomic_DNA"/>
</dbReference>
<proteinExistence type="predicted"/>
<name>A0A060X5Y8_ONCMY</name>
<keyword evidence="1" id="KW-0472">Membrane</keyword>
<dbReference type="Proteomes" id="UP000193380">
    <property type="component" value="Unassembled WGS sequence"/>
</dbReference>
<accession>A0A060X5Y8</accession>
<protein>
    <submittedName>
        <fullName evidence="2">Uncharacterized protein</fullName>
    </submittedName>
</protein>
<dbReference type="STRING" id="8022.A0A060X5Y8"/>
<feature type="transmembrane region" description="Helical" evidence="1">
    <location>
        <begin position="23"/>
        <end position="42"/>
    </location>
</feature>
<dbReference type="AlphaFoldDB" id="A0A060X5Y8"/>
<keyword evidence="1" id="KW-0812">Transmembrane</keyword>
<organism evidence="2 3">
    <name type="scientific">Oncorhynchus mykiss</name>
    <name type="common">Rainbow trout</name>
    <name type="synonym">Salmo gairdneri</name>
    <dbReference type="NCBI Taxonomy" id="8022"/>
    <lineage>
        <taxon>Eukaryota</taxon>
        <taxon>Metazoa</taxon>
        <taxon>Chordata</taxon>
        <taxon>Craniata</taxon>
        <taxon>Vertebrata</taxon>
        <taxon>Euteleostomi</taxon>
        <taxon>Actinopterygii</taxon>
        <taxon>Neopterygii</taxon>
        <taxon>Teleostei</taxon>
        <taxon>Protacanthopterygii</taxon>
        <taxon>Salmoniformes</taxon>
        <taxon>Salmonidae</taxon>
        <taxon>Salmoninae</taxon>
        <taxon>Oncorhynchus</taxon>
    </lineage>
</organism>
<evidence type="ECO:0000256" key="1">
    <source>
        <dbReference type="SAM" id="Phobius"/>
    </source>
</evidence>
<sequence>MGLLTQLGLLLWKNFTLRKRQKVRLVVELLWPLFLFFILVWVRSTSQPIYQGECHYPNKAMPSAGVLPWLQGMMCNIDNPCVNHSTPGEAPGQVNNFNNSIIAGMLIELQSLLANRSILTKIQTLSDDVDQWVLILPTSNREKGQPIPLRSILNDNEMFTTYLRENLSLSSTVADGLITSNIRLNEMMGISRQDDLRITLCSGTALDRYVEFTSAFDKEAFQKVSCSLTAQQLRQTREVFLQNLDPRKMLTNLPSALDLAPSETFGLVRKTTEDAFTVIDEMNKLQNSMLFKAADRLDFRADAFGSLNILLCGKVSNSNSTKTTMNFPAFGAMRNDTENKARSSNSSAFCKVLIDTLEGTPGLRIVWRTFRPLIQGKILYTPDTPATRLMVTEVKQRRNSYCMHITCLPGLVSI</sequence>
<evidence type="ECO:0000313" key="2">
    <source>
        <dbReference type="EMBL" id="CDQ74876.1"/>
    </source>
</evidence>
<keyword evidence="1" id="KW-1133">Transmembrane helix</keyword>
<gene>
    <name evidence="2" type="ORF">GSONMT00005975001</name>
</gene>
<reference evidence="2" key="1">
    <citation type="journal article" date="2014" name="Nat. Commun.">
        <title>The rainbow trout genome provides novel insights into evolution after whole-genome duplication in vertebrates.</title>
        <authorList>
            <person name="Berthelot C."/>
            <person name="Brunet F."/>
            <person name="Chalopin D."/>
            <person name="Juanchich A."/>
            <person name="Bernard M."/>
            <person name="Noel B."/>
            <person name="Bento P."/>
            <person name="Da Silva C."/>
            <person name="Labadie K."/>
            <person name="Alberti A."/>
            <person name="Aury J.M."/>
            <person name="Louis A."/>
            <person name="Dehais P."/>
            <person name="Bardou P."/>
            <person name="Montfort J."/>
            <person name="Klopp C."/>
            <person name="Cabau C."/>
            <person name="Gaspin C."/>
            <person name="Thorgaard G.H."/>
            <person name="Boussaha M."/>
            <person name="Quillet E."/>
            <person name="Guyomard R."/>
            <person name="Galiana D."/>
            <person name="Bobe J."/>
            <person name="Volff J.N."/>
            <person name="Genet C."/>
            <person name="Wincker P."/>
            <person name="Jaillon O."/>
            <person name="Roest Crollius H."/>
            <person name="Guiguen Y."/>
        </authorList>
    </citation>
    <scope>NUCLEOTIDE SEQUENCE [LARGE SCALE GENOMIC DNA]</scope>
</reference>